<dbReference type="EMBL" id="LKST01000004">
    <property type="protein sequence ID" value="KQB83391.1"/>
    <property type="molecule type" value="Genomic_DNA"/>
</dbReference>
<dbReference type="Pfam" id="PF15420">
    <property type="entry name" value="Abhydrolase_9_N"/>
    <property type="match status" value="1"/>
</dbReference>
<keyword evidence="2" id="KW-1133">Transmembrane helix</keyword>
<sequence>MTSRVLARLGTLVADLTPVVRMRRGRRARTAPAGLLGAEIATWWALSPSLLRHPWWATAANLTFAQSVGHLCGTALSWVARRTPRRPGSSAGTIPPTAHSVLALITAGSVALSLRRGRQQAALLGESARRLPPTAAGIAAGTAGYGLVLLCAELTQHGTRGAAALLRTALPPRLSYVAALTAVALGWTFLWNRVFFHRLIHRLSRRAEALNRATPSFARRPQEQQRSGSPQSLERWDHLGAQGRINVSSGPRRADIEEVTGCAEAQEPIRVFIGLIPGRSLAQAARAAVAELERTGAFDREVIVITHPSGTGWLPDYSLDSVEFLTRGRCATVAVQYTYLPSAVSYYQDRHTALDAARLLVHAVRSRAMQHPHPPHIFLSGESLGAYGMAGVFPRLSELLALTDGAVFSGPPRSTPLLSWVRARRQPDSPERLPLLDGGRHLRVCAHPQHLDRDHAGRPYAQSWEFPRMVIAQHASDPIVWWEPSLLYRRPDWLREPGSRGVPAPPAQHSDVPHRMRWVPLITGWQVGIDMLTCTKAPGNHGHNYHSEFAAYWAGVLGVEASPELLHRCVRWTRLNGKRRV</sequence>
<keyword evidence="2" id="KW-0812">Transmembrane</keyword>
<feature type="region of interest" description="Disordered" evidence="1">
    <location>
        <begin position="214"/>
        <end position="233"/>
    </location>
</feature>
<feature type="domain" description="Alpha/beta-hydrolase N-terminal" evidence="4">
    <location>
        <begin position="46"/>
        <end position="251"/>
    </location>
</feature>
<proteinExistence type="predicted"/>
<reference evidence="5 6" key="1">
    <citation type="submission" date="2015-10" db="EMBL/GenBank/DDBJ databases">
        <title>Corynebacteirum lowii and Corynebacterium oculi species nova, derived from human clinical disease and and emended description of Corynebacterium mastiditis.</title>
        <authorList>
            <person name="Bernard K."/>
            <person name="Pacheco A.L."/>
            <person name="Mcdougall C."/>
            <person name="Burtx T."/>
            <person name="Weibe D."/>
            <person name="Tyler S."/>
            <person name="Olson A.B."/>
            <person name="Cnockaert M."/>
            <person name="Eguchi H."/>
            <person name="Kuwahara T."/>
            <person name="Nakayama-Imaohji H."/>
            <person name="Boudewijins M."/>
            <person name="Van Hoecke F."/>
            <person name="Bernier A.-M."/>
            <person name="Vandamme P."/>
        </authorList>
    </citation>
    <scope>NUCLEOTIDE SEQUENCE [LARGE SCALE GENOMIC DNA]</scope>
    <source>
        <strain evidence="5 6">NML 130210</strain>
    </source>
</reference>
<dbReference type="Proteomes" id="UP000050517">
    <property type="component" value="Unassembled WGS sequence"/>
</dbReference>
<evidence type="ECO:0000259" key="4">
    <source>
        <dbReference type="Pfam" id="PF15420"/>
    </source>
</evidence>
<evidence type="ECO:0008006" key="7">
    <source>
        <dbReference type="Google" id="ProtNLM"/>
    </source>
</evidence>
<evidence type="ECO:0000313" key="6">
    <source>
        <dbReference type="Proteomes" id="UP000050517"/>
    </source>
</evidence>
<feature type="transmembrane region" description="Helical" evidence="2">
    <location>
        <begin position="135"/>
        <end position="155"/>
    </location>
</feature>
<dbReference type="RefSeq" id="WP_055123396.1">
    <property type="nucleotide sequence ID" value="NZ_LKST01000004.1"/>
</dbReference>
<evidence type="ECO:0000313" key="5">
    <source>
        <dbReference type="EMBL" id="KQB83391.1"/>
    </source>
</evidence>
<feature type="transmembrane region" description="Helical" evidence="2">
    <location>
        <begin position="175"/>
        <end position="196"/>
    </location>
</feature>
<evidence type="ECO:0000256" key="1">
    <source>
        <dbReference type="SAM" id="MobiDB-lite"/>
    </source>
</evidence>
<dbReference type="PATRIC" id="fig|1544416.3.peg.2374"/>
<accession>A0A0Q0YLR2</accession>
<protein>
    <recommendedName>
        <fullName evidence="7">Alpha/beta-hydrolase family protein</fullName>
    </recommendedName>
</protein>
<feature type="domain" description="Alpha/beta-hydrolase catalytic" evidence="3">
    <location>
        <begin position="269"/>
        <end position="560"/>
    </location>
</feature>
<evidence type="ECO:0000259" key="3">
    <source>
        <dbReference type="Pfam" id="PF10081"/>
    </source>
</evidence>
<dbReference type="InterPro" id="IPR027788">
    <property type="entry name" value="Alpha/beta-hydrolase_N_dom"/>
</dbReference>
<dbReference type="STRING" id="1544416.Cocul_02366"/>
<dbReference type="InterPro" id="IPR027787">
    <property type="entry name" value="Alpha/beta-hydrolase_catalytic"/>
</dbReference>
<gene>
    <name evidence="5" type="ORF">Cocul_02366</name>
</gene>
<dbReference type="SUPFAM" id="SSF53474">
    <property type="entry name" value="alpha/beta-Hydrolases"/>
    <property type="match status" value="1"/>
</dbReference>
<evidence type="ECO:0000256" key="2">
    <source>
        <dbReference type="SAM" id="Phobius"/>
    </source>
</evidence>
<dbReference type="ESTHER" id="9cory-a0a0q0ylr2">
    <property type="family name" value="Abhydrolase_9"/>
</dbReference>
<organism evidence="5 6">
    <name type="scientific">Corynebacterium oculi</name>
    <dbReference type="NCBI Taxonomy" id="1544416"/>
    <lineage>
        <taxon>Bacteria</taxon>
        <taxon>Bacillati</taxon>
        <taxon>Actinomycetota</taxon>
        <taxon>Actinomycetes</taxon>
        <taxon>Mycobacteriales</taxon>
        <taxon>Corynebacteriaceae</taxon>
        <taxon>Corynebacterium</taxon>
    </lineage>
</organism>
<keyword evidence="2" id="KW-0472">Membrane</keyword>
<dbReference type="Pfam" id="PF10081">
    <property type="entry name" value="Abhydrolase_9"/>
    <property type="match status" value="1"/>
</dbReference>
<keyword evidence="6" id="KW-1185">Reference proteome</keyword>
<dbReference type="InterPro" id="IPR029058">
    <property type="entry name" value="AB_hydrolase_fold"/>
</dbReference>
<comment type="caution">
    <text evidence="5">The sequence shown here is derived from an EMBL/GenBank/DDBJ whole genome shotgun (WGS) entry which is preliminary data.</text>
</comment>
<name>A0A0Q0YLR2_9CORY</name>
<dbReference type="AlphaFoldDB" id="A0A0Q0YLR2"/>
<dbReference type="OrthoDB" id="4397445at2"/>